<dbReference type="PANTHER" id="PTHR46481:SF10">
    <property type="entry name" value="ZINC FINGER BED DOMAIN-CONTAINING PROTEIN 39"/>
    <property type="match status" value="1"/>
</dbReference>
<protein>
    <submittedName>
        <fullName evidence="6">Ribonuclease H-like domain</fullName>
    </submittedName>
</protein>
<dbReference type="GO" id="GO:0008270">
    <property type="term" value="F:zinc ion binding"/>
    <property type="evidence" value="ECO:0007669"/>
    <property type="project" value="UniProtKB-KW"/>
</dbReference>
<dbReference type="GO" id="GO:0005634">
    <property type="term" value="C:nucleus"/>
    <property type="evidence" value="ECO:0007669"/>
    <property type="project" value="UniProtKB-SubCell"/>
</dbReference>
<reference evidence="6 7" key="1">
    <citation type="submission" date="2019-08" db="EMBL/GenBank/DDBJ databases">
        <authorList>
            <person name="Alioto T."/>
            <person name="Alioto T."/>
            <person name="Gomez Garrido J."/>
        </authorList>
    </citation>
    <scope>NUCLEOTIDE SEQUENCE [LARGE SCALE GENOMIC DNA]</scope>
</reference>
<keyword evidence="7" id="KW-1185">Reference proteome</keyword>
<dbReference type="SUPFAM" id="SSF53098">
    <property type="entry name" value="Ribonuclease H-like"/>
    <property type="match status" value="1"/>
</dbReference>
<evidence type="ECO:0000256" key="3">
    <source>
        <dbReference type="ARBA" id="ARBA00022771"/>
    </source>
</evidence>
<sequence>MINKHCLSTSFENLKNNLLAVIEKWGLENKISACTTHNTYNIVNAVNLCRWRHVGCFAHSLNLAVQTALKSILETKEKVRGIVGDFKRSPQAAENLKTMQGQLGLTPPLMLIQDVITRWNSMYEMFQRINNLKVPFSSVLVECNYNIYLTNEDWYIISKSCEIFKYFKEITVEISSKKSIVFS</sequence>
<dbReference type="Proteomes" id="UP000325440">
    <property type="component" value="Unassembled WGS sequence"/>
</dbReference>
<name>A0A5E4NM82_9HEMI</name>
<dbReference type="PANTHER" id="PTHR46481">
    <property type="entry name" value="ZINC FINGER BED DOMAIN-CONTAINING PROTEIN 4"/>
    <property type="match status" value="1"/>
</dbReference>
<evidence type="ECO:0000256" key="1">
    <source>
        <dbReference type="ARBA" id="ARBA00004123"/>
    </source>
</evidence>
<dbReference type="EMBL" id="CABPRJ010002430">
    <property type="protein sequence ID" value="VVC46058.1"/>
    <property type="molecule type" value="Genomic_DNA"/>
</dbReference>
<comment type="subcellular location">
    <subcellularLocation>
        <location evidence="1">Nucleus</location>
    </subcellularLocation>
</comment>
<keyword evidence="4" id="KW-0862">Zinc</keyword>
<keyword evidence="2" id="KW-0479">Metal-binding</keyword>
<evidence type="ECO:0000256" key="5">
    <source>
        <dbReference type="ARBA" id="ARBA00023242"/>
    </source>
</evidence>
<dbReference type="InterPro" id="IPR052035">
    <property type="entry name" value="ZnF_BED_domain_contain"/>
</dbReference>
<proteinExistence type="predicted"/>
<dbReference type="AlphaFoldDB" id="A0A5E4NM82"/>
<keyword evidence="5" id="KW-0539">Nucleus</keyword>
<keyword evidence="3" id="KW-0863">Zinc-finger</keyword>
<gene>
    <name evidence="6" type="ORF">CINCED_3A013871</name>
</gene>
<accession>A0A5E4NM82</accession>
<dbReference type="OrthoDB" id="6615517at2759"/>
<dbReference type="InterPro" id="IPR012337">
    <property type="entry name" value="RNaseH-like_sf"/>
</dbReference>
<evidence type="ECO:0000256" key="2">
    <source>
        <dbReference type="ARBA" id="ARBA00022723"/>
    </source>
</evidence>
<organism evidence="6 7">
    <name type="scientific">Cinara cedri</name>
    <dbReference type="NCBI Taxonomy" id="506608"/>
    <lineage>
        <taxon>Eukaryota</taxon>
        <taxon>Metazoa</taxon>
        <taxon>Ecdysozoa</taxon>
        <taxon>Arthropoda</taxon>
        <taxon>Hexapoda</taxon>
        <taxon>Insecta</taxon>
        <taxon>Pterygota</taxon>
        <taxon>Neoptera</taxon>
        <taxon>Paraneoptera</taxon>
        <taxon>Hemiptera</taxon>
        <taxon>Sternorrhyncha</taxon>
        <taxon>Aphidomorpha</taxon>
        <taxon>Aphidoidea</taxon>
        <taxon>Aphididae</taxon>
        <taxon>Lachninae</taxon>
        <taxon>Cinara</taxon>
    </lineage>
</organism>
<evidence type="ECO:0000313" key="6">
    <source>
        <dbReference type="EMBL" id="VVC46058.1"/>
    </source>
</evidence>
<evidence type="ECO:0000313" key="7">
    <source>
        <dbReference type="Proteomes" id="UP000325440"/>
    </source>
</evidence>
<evidence type="ECO:0000256" key="4">
    <source>
        <dbReference type="ARBA" id="ARBA00022833"/>
    </source>
</evidence>